<evidence type="ECO:0000259" key="6">
    <source>
        <dbReference type="PROSITE" id="PS51999"/>
    </source>
</evidence>
<accession>A0A8X7SH46</accession>
<dbReference type="Proteomes" id="UP000886595">
    <property type="component" value="Unassembled WGS sequence"/>
</dbReference>
<evidence type="ECO:0000256" key="5">
    <source>
        <dbReference type="SAM" id="Coils"/>
    </source>
</evidence>
<evidence type="ECO:0000313" key="7">
    <source>
        <dbReference type="EMBL" id="KAG2306934.1"/>
    </source>
</evidence>
<dbReference type="PANTHER" id="PTHR33248">
    <property type="entry name" value="ZINC ION-BINDING PROTEIN"/>
    <property type="match status" value="1"/>
</dbReference>
<keyword evidence="2 4" id="KW-0863">Zinc-finger</keyword>
<feature type="coiled-coil region" evidence="5">
    <location>
        <begin position="78"/>
        <end position="105"/>
    </location>
</feature>
<name>A0A8X7SH46_BRACI</name>
<evidence type="ECO:0000256" key="2">
    <source>
        <dbReference type="ARBA" id="ARBA00022771"/>
    </source>
</evidence>
<sequence length="123" mass="14574">MGEREMDFRGSRHKGKGKAKESIVLCDCGLPVKKAQSWTDENPFRRFYGCERYKTPLDCRFFQWIDEGSPYGWQKRALLEARNNIRQKEETIMELKKNIAKFQSDWAENAEFEEDIINGFLKL</sequence>
<dbReference type="EMBL" id="JAAMPC010000006">
    <property type="protein sequence ID" value="KAG2306934.1"/>
    <property type="molecule type" value="Genomic_DNA"/>
</dbReference>
<keyword evidence="1" id="KW-0479">Metal-binding</keyword>
<reference evidence="7 8" key="1">
    <citation type="submission" date="2020-02" db="EMBL/GenBank/DDBJ databases">
        <authorList>
            <person name="Ma Q."/>
            <person name="Huang Y."/>
            <person name="Song X."/>
            <person name="Pei D."/>
        </authorList>
    </citation>
    <scope>NUCLEOTIDE SEQUENCE [LARGE SCALE GENOMIC DNA]</scope>
    <source>
        <strain evidence="7">Sxm20200214</strain>
        <tissue evidence="7">Leaf</tissue>
    </source>
</reference>
<dbReference type="Pfam" id="PF25464">
    <property type="entry name" value="DUF7900"/>
    <property type="match status" value="1"/>
</dbReference>
<dbReference type="InterPro" id="IPR010666">
    <property type="entry name" value="Znf_GRF"/>
</dbReference>
<keyword evidence="3" id="KW-0862">Zinc</keyword>
<keyword evidence="8" id="KW-1185">Reference proteome</keyword>
<proteinExistence type="predicted"/>
<evidence type="ECO:0000256" key="3">
    <source>
        <dbReference type="ARBA" id="ARBA00022833"/>
    </source>
</evidence>
<keyword evidence="5" id="KW-0175">Coiled coil</keyword>
<dbReference type="Pfam" id="PF06839">
    <property type="entry name" value="Zn_ribbon_GRF"/>
    <property type="match status" value="1"/>
</dbReference>
<dbReference type="PROSITE" id="PS51999">
    <property type="entry name" value="ZF_GRF"/>
    <property type="match status" value="1"/>
</dbReference>
<gene>
    <name evidence="7" type="ORF">Bca52824_026682</name>
</gene>
<evidence type="ECO:0000256" key="4">
    <source>
        <dbReference type="PROSITE-ProRule" id="PRU01343"/>
    </source>
</evidence>
<evidence type="ECO:0000313" key="8">
    <source>
        <dbReference type="Proteomes" id="UP000886595"/>
    </source>
</evidence>
<comment type="caution">
    <text evidence="7">The sequence shown here is derived from an EMBL/GenBank/DDBJ whole genome shotgun (WGS) entry which is preliminary data.</text>
</comment>
<organism evidence="7 8">
    <name type="scientific">Brassica carinata</name>
    <name type="common">Ethiopian mustard</name>
    <name type="synonym">Abyssinian cabbage</name>
    <dbReference type="NCBI Taxonomy" id="52824"/>
    <lineage>
        <taxon>Eukaryota</taxon>
        <taxon>Viridiplantae</taxon>
        <taxon>Streptophyta</taxon>
        <taxon>Embryophyta</taxon>
        <taxon>Tracheophyta</taxon>
        <taxon>Spermatophyta</taxon>
        <taxon>Magnoliopsida</taxon>
        <taxon>eudicotyledons</taxon>
        <taxon>Gunneridae</taxon>
        <taxon>Pentapetalae</taxon>
        <taxon>rosids</taxon>
        <taxon>malvids</taxon>
        <taxon>Brassicales</taxon>
        <taxon>Brassicaceae</taxon>
        <taxon>Brassiceae</taxon>
        <taxon>Brassica</taxon>
    </lineage>
</organism>
<protein>
    <recommendedName>
        <fullName evidence="6">GRF-type domain-containing protein</fullName>
    </recommendedName>
</protein>
<dbReference type="AlphaFoldDB" id="A0A8X7SH46"/>
<dbReference type="GO" id="GO:0008270">
    <property type="term" value="F:zinc ion binding"/>
    <property type="evidence" value="ECO:0007669"/>
    <property type="project" value="UniProtKB-KW"/>
</dbReference>
<dbReference type="OrthoDB" id="1110941at2759"/>
<evidence type="ECO:0000256" key="1">
    <source>
        <dbReference type="ARBA" id="ARBA00022723"/>
    </source>
</evidence>
<dbReference type="InterPro" id="IPR057222">
    <property type="entry name" value="DUF7900"/>
</dbReference>
<feature type="domain" description="GRF-type" evidence="6">
    <location>
        <begin position="26"/>
        <end position="68"/>
    </location>
</feature>